<dbReference type="EC" id="1.-.-.-" evidence="5"/>
<organism evidence="7 8">
    <name type="scientific">Actinocatenispora sera</name>
    <dbReference type="NCBI Taxonomy" id="390989"/>
    <lineage>
        <taxon>Bacteria</taxon>
        <taxon>Bacillati</taxon>
        <taxon>Actinomycetota</taxon>
        <taxon>Actinomycetes</taxon>
        <taxon>Micromonosporales</taxon>
        <taxon>Micromonosporaceae</taxon>
        <taxon>Actinocatenispora</taxon>
    </lineage>
</organism>
<dbReference type="SUPFAM" id="SSF55469">
    <property type="entry name" value="FMN-dependent nitroreductase-like"/>
    <property type="match status" value="1"/>
</dbReference>
<sequence>MSTISTLATTLPVLDDRGRRLLFTDARTANTFTDQPVTDEQLAQIYELTKFGPTSANTSPLRILFTRLGEGRDRLLPFMNEGNRAKTAAAPVTAILANDSAFHERIPELLPFKPQLREVFAGAPALREATARYNGALQAAYFIFGVRAVGLAAGPMSGFDASAVDAEFFAGTTWQSHLVVNIGYPGADAWFPRLPRLHHDEVVRYA</sequence>
<dbReference type="GO" id="GO:0016491">
    <property type="term" value="F:oxidoreductase activity"/>
    <property type="evidence" value="ECO:0007669"/>
    <property type="project" value="UniProtKB-UniRule"/>
</dbReference>
<gene>
    <name evidence="7" type="ORF">Asera_08710</name>
</gene>
<dbReference type="KEGG" id="aser:Asera_08710"/>
<comment type="similarity">
    <text evidence="5">Belongs to the nitroreductase family. HadB/RutE subfamily.</text>
</comment>
<evidence type="ECO:0000256" key="2">
    <source>
        <dbReference type="ARBA" id="ARBA00022643"/>
    </source>
</evidence>
<dbReference type="CDD" id="cd02148">
    <property type="entry name" value="RutE-like"/>
    <property type="match status" value="1"/>
</dbReference>
<protein>
    <recommendedName>
        <fullName evidence="5">Putative NADH dehydrogenase/NAD(P)H nitroreductase Asera_08710</fullName>
        <ecNumber evidence="5">1.-.-.-</ecNumber>
    </recommendedName>
</protein>
<dbReference type="PANTHER" id="PTHR43543:SF1">
    <property type="entry name" value="MALONIC SEMIALDEHYDE REDUCTASE RUTE-RELATED"/>
    <property type="match status" value="1"/>
</dbReference>
<keyword evidence="2 5" id="KW-0288">FMN</keyword>
<dbReference type="InterPro" id="IPR029479">
    <property type="entry name" value="Nitroreductase"/>
</dbReference>
<evidence type="ECO:0000259" key="6">
    <source>
        <dbReference type="Pfam" id="PF00881"/>
    </source>
</evidence>
<keyword evidence="5" id="KW-0520">NAD</keyword>
<accession>A0A810KU49</accession>
<dbReference type="InterPro" id="IPR050461">
    <property type="entry name" value="Nitroreductase_HadB/RutE"/>
</dbReference>
<evidence type="ECO:0000313" key="7">
    <source>
        <dbReference type="EMBL" id="BCJ26763.1"/>
    </source>
</evidence>
<evidence type="ECO:0000256" key="5">
    <source>
        <dbReference type="HAMAP-Rule" id="MF_01204"/>
    </source>
</evidence>
<dbReference type="InterPro" id="IPR023936">
    <property type="entry name" value="RutE-like"/>
</dbReference>
<reference evidence="7" key="1">
    <citation type="submission" date="2020-08" db="EMBL/GenBank/DDBJ databases">
        <title>Whole genome shotgun sequence of Actinocatenispora sera NBRC 101916.</title>
        <authorList>
            <person name="Komaki H."/>
            <person name="Tamura T."/>
        </authorList>
    </citation>
    <scope>NUCLEOTIDE SEQUENCE</scope>
    <source>
        <strain evidence="7">NBRC 101916</strain>
    </source>
</reference>
<evidence type="ECO:0000256" key="4">
    <source>
        <dbReference type="ARBA" id="ARBA00023002"/>
    </source>
</evidence>
<dbReference type="NCBIfam" id="NF003768">
    <property type="entry name" value="PRK05365.1"/>
    <property type="match status" value="1"/>
</dbReference>
<dbReference type="Proteomes" id="UP000680750">
    <property type="component" value="Chromosome"/>
</dbReference>
<keyword evidence="4 5" id="KW-0560">Oxidoreductase</keyword>
<feature type="domain" description="Nitroreductase" evidence="6">
    <location>
        <begin position="27"/>
        <end position="184"/>
    </location>
</feature>
<keyword evidence="1 5" id="KW-0285">Flavoprotein</keyword>
<dbReference type="Pfam" id="PF00881">
    <property type="entry name" value="Nitroreductase"/>
    <property type="match status" value="1"/>
</dbReference>
<comment type="cofactor">
    <cofactor evidence="5">
        <name>FMN</name>
        <dbReference type="ChEBI" id="CHEBI:58210"/>
    </cofactor>
</comment>
<dbReference type="EMBL" id="AP023354">
    <property type="protein sequence ID" value="BCJ26763.1"/>
    <property type="molecule type" value="Genomic_DNA"/>
</dbReference>
<dbReference type="Gene3D" id="3.40.109.10">
    <property type="entry name" value="NADH Oxidase"/>
    <property type="match status" value="1"/>
</dbReference>
<keyword evidence="8" id="KW-1185">Reference proteome</keyword>
<evidence type="ECO:0000313" key="8">
    <source>
        <dbReference type="Proteomes" id="UP000680750"/>
    </source>
</evidence>
<dbReference type="InterPro" id="IPR000415">
    <property type="entry name" value="Nitroreductase-like"/>
</dbReference>
<evidence type="ECO:0000256" key="1">
    <source>
        <dbReference type="ARBA" id="ARBA00022630"/>
    </source>
</evidence>
<evidence type="ECO:0000256" key="3">
    <source>
        <dbReference type="ARBA" id="ARBA00022857"/>
    </source>
</evidence>
<proteinExistence type="inferred from homology"/>
<name>A0A810KU49_9ACTN</name>
<keyword evidence="3 5" id="KW-0521">NADP</keyword>
<dbReference type="PANTHER" id="PTHR43543">
    <property type="entry name" value="MALONIC SEMIALDEHYDE REDUCTASE RUTE-RELATED"/>
    <property type="match status" value="1"/>
</dbReference>
<dbReference type="AlphaFoldDB" id="A0A810KU49"/>
<dbReference type="HAMAP" id="MF_01204">
    <property type="entry name" value="Oxidoreductase_RutE_HadB"/>
    <property type="match status" value="1"/>
</dbReference>
<dbReference type="OrthoDB" id="9784375at2"/>
<dbReference type="RefSeq" id="WP_030448382.1">
    <property type="nucleotide sequence ID" value="NZ_AP023354.1"/>
</dbReference>